<dbReference type="GO" id="GO:0006270">
    <property type="term" value="P:DNA replication initiation"/>
    <property type="evidence" value="ECO:0007669"/>
    <property type="project" value="TreeGrafter"/>
</dbReference>
<dbReference type="SMART" id="SM00490">
    <property type="entry name" value="HELICc"/>
    <property type="match status" value="1"/>
</dbReference>
<evidence type="ECO:0000256" key="1">
    <source>
        <dbReference type="ARBA" id="ARBA00022741"/>
    </source>
</evidence>
<feature type="domain" description="Helicase C-terminal" evidence="5">
    <location>
        <begin position="489"/>
        <end position="645"/>
    </location>
</feature>
<dbReference type="InterPro" id="IPR011545">
    <property type="entry name" value="DEAD/DEAH_box_helicase_dom"/>
</dbReference>
<organism evidence="7 8">
    <name type="scientific">Brevibacillus reuszeri</name>
    <dbReference type="NCBI Taxonomy" id="54915"/>
    <lineage>
        <taxon>Bacteria</taxon>
        <taxon>Bacillati</taxon>
        <taxon>Bacillota</taxon>
        <taxon>Bacilli</taxon>
        <taxon>Bacillales</taxon>
        <taxon>Paenibacillaceae</taxon>
        <taxon>Brevibacillus</taxon>
    </lineage>
</organism>
<dbReference type="PATRIC" id="fig|54915.3.peg.4021"/>
<evidence type="ECO:0000256" key="3">
    <source>
        <dbReference type="ARBA" id="ARBA00023125"/>
    </source>
</evidence>
<dbReference type="InterPro" id="IPR027417">
    <property type="entry name" value="P-loop_NTPase"/>
</dbReference>
<accession>A0A0K9YUL8</accession>
<dbReference type="GO" id="GO:0006302">
    <property type="term" value="P:double-strand break repair"/>
    <property type="evidence" value="ECO:0007669"/>
    <property type="project" value="TreeGrafter"/>
</dbReference>
<evidence type="ECO:0000256" key="2">
    <source>
        <dbReference type="ARBA" id="ARBA00022840"/>
    </source>
</evidence>
<evidence type="ECO:0000313" key="6">
    <source>
        <dbReference type="EMBL" id="GED67568.1"/>
    </source>
</evidence>
<dbReference type="PROSITE" id="PS51194">
    <property type="entry name" value="HELICASE_CTER"/>
    <property type="match status" value="1"/>
</dbReference>
<dbReference type="GO" id="GO:0006310">
    <property type="term" value="P:DNA recombination"/>
    <property type="evidence" value="ECO:0007669"/>
    <property type="project" value="TreeGrafter"/>
</dbReference>
<dbReference type="GO" id="GO:0005524">
    <property type="term" value="F:ATP binding"/>
    <property type="evidence" value="ECO:0007669"/>
    <property type="project" value="UniProtKB-KW"/>
</dbReference>
<evidence type="ECO:0000259" key="4">
    <source>
        <dbReference type="PROSITE" id="PS51192"/>
    </source>
</evidence>
<feature type="domain" description="Helicase ATP-binding" evidence="4">
    <location>
        <begin position="294"/>
        <end position="446"/>
    </location>
</feature>
<keyword evidence="7" id="KW-0378">Hydrolase</keyword>
<dbReference type="AlphaFoldDB" id="A0A0K9YUL8"/>
<dbReference type="Pfam" id="PF00270">
    <property type="entry name" value="DEAD"/>
    <property type="match status" value="1"/>
</dbReference>
<dbReference type="Proteomes" id="UP000319578">
    <property type="component" value="Unassembled WGS sequence"/>
</dbReference>
<reference evidence="7" key="2">
    <citation type="submission" date="2015-07" db="EMBL/GenBank/DDBJ databases">
        <title>MeaNS - Measles Nucleotide Surveillance Program.</title>
        <authorList>
            <person name="Tran T."/>
            <person name="Druce J."/>
        </authorList>
    </citation>
    <scope>NUCLEOTIDE SEQUENCE</scope>
    <source>
        <strain evidence="7">DSM 9887</strain>
    </source>
</reference>
<evidence type="ECO:0000313" key="7">
    <source>
        <dbReference type="EMBL" id="KNB71885.1"/>
    </source>
</evidence>
<keyword evidence="9" id="KW-1185">Reference proteome</keyword>
<keyword evidence="7" id="KW-0347">Helicase</keyword>
<dbReference type="Gene3D" id="3.40.50.300">
    <property type="entry name" value="P-loop containing nucleotide triphosphate hydrolases"/>
    <property type="match status" value="2"/>
</dbReference>
<dbReference type="PANTHER" id="PTHR30580:SF1">
    <property type="entry name" value="COMF OPERON PROTEIN 1"/>
    <property type="match status" value="1"/>
</dbReference>
<dbReference type="SUPFAM" id="SSF52540">
    <property type="entry name" value="P-loop containing nucleoside triphosphate hydrolases"/>
    <property type="match status" value="1"/>
</dbReference>
<dbReference type="SMART" id="SM00487">
    <property type="entry name" value="DEXDc"/>
    <property type="match status" value="1"/>
</dbReference>
<keyword evidence="3" id="KW-0238">DNA-binding</keyword>
<comment type="caution">
    <text evidence="7">The sequence shown here is derived from an EMBL/GenBank/DDBJ whole genome shotgun (WGS) entry which is preliminary data.</text>
</comment>
<dbReference type="PROSITE" id="PS51192">
    <property type="entry name" value="HELICASE_ATP_BIND_1"/>
    <property type="match status" value="1"/>
</dbReference>
<protein>
    <submittedName>
        <fullName evidence="7">DNA helicase</fullName>
    </submittedName>
</protein>
<keyword evidence="1" id="KW-0547">Nucleotide-binding</keyword>
<sequence>MREYLLYLKEEARSIQAYVSPCFEVDLMYWRDREGCKLHIMGKSTSLALIFSLREIMNSYFQVSYGRDKRINDQGLEKIKQMILEYVREVSHLYRREAAGKESLRDEWFMWEMSDFADAHLTGKKVQAMNDDKENLSSSAKAHRVAFAGRSLLWEEVETLRQKRGLDDHDSTAALQRMVLAEQAEWQPGIRLSVKKSWWRNHLELSCERCGSGRGDLELTVCHSCGQGCAYCTVCLGMGRSKCCTPYLLVPAQSGVSSVKKAKGRVRDVSRLQWKGSYSKDQATAAELARRFVASPRPGLDEFLIWAVCGAGKTELLFPSIAEALSAGGRVLIATPRKDVVLELAPRIQKVFPNAQVIAVHGSSAQKWEDGDITIATTHQVMRYYRRFPLVVLDEADAFPYHNNLVLYRAVARAVQAGGKMLYLSATPPRYLKKRLILSKGRLFTHSSGIPLSSASHVLLPGRYHGSALPVPKVITVQGLHKRVQSNRPVAELIEMVRGSLDNGRQVFLFVPRIDDVEKVLVYIQKQIPAHASQMAGVHAADSSREEKVMAFRERRYTLMVTTTILERGVTIPRSDVVVLGAEAPVFDEASLVQIAGRVGRSFDDTTGTVLFLQADRASSPRAAVKQICRMNQLADKLRAQEAMT</sequence>
<dbReference type="RefSeq" id="WP_049740926.1">
    <property type="nucleotide sequence ID" value="NZ_BJON01000005.1"/>
</dbReference>
<reference evidence="6 9" key="3">
    <citation type="submission" date="2019-06" db="EMBL/GenBank/DDBJ databases">
        <title>Whole genome shotgun sequence of Brevibacillus reuszeri NBRC 15719.</title>
        <authorList>
            <person name="Hosoyama A."/>
            <person name="Uohara A."/>
            <person name="Ohji S."/>
            <person name="Ichikawa N."/>
        </authorList>
    </citation>
    <scope>NUCLEOTIDE SEQUENCE [LARGE SCALE GENOMIC DNA]</scope>
    <source>
        <strain evidence="6 9">NBRC 15719</strain>
    </source>
</reference>
<dbReference type="InterPro" id="IPR014001">
    <property type="entry name" value="Helicase_ATP-bd"/>
</dbReference>
<dbReference type="GO" id="GO:0003677">
    <property type="term" value="F:DNA binding"/>
    <property type="evidence" value="ECO:0007669"/>
    <property type="project" value="UniProtKB-KW"/>
</dbReference>
<dbReference type="PANTHER" id="PTHR30580">
    <property type="entry name" value="PRIMOSOMAL PROTEIN N"/>
    <property type="match status" value="1"/>
</dbReference>
<dbReference type="GO" id="GO:0043138">
    <property type="term" value="F:3'-5' DNA helicase activity"/>
    <property type="evidence" value="ECO:0007669"/>
    <property type="project" value="TreeGrafter"/>
</dbReference>
<evidence type="ECO:0000259" key="5">
    <source>
        <dbReference type="PROSITE" id="PS51194"/>
    </source>
</evidence>
<evidence type="ECO:0000313" key="8">
    <source>
        <dbReference type="Proteomes" id="UP000036834"/>
    </source>
</evidence>
<dbReference type="InterPro" id="IPR001650">
    <property type="entry name" value="Helicase_C-like"/>
</dbReference>
<proteinExistence type="predicted"/>
<dbReference type="STRING" id="54915.ADS79_24385"/>
<name>A0A0K9YUL8_9BACL</name>
<dbReference type="EMBL" id="LGIQ01000009">
    <property type="protein sequence ID" value="KNB71885.1"/>
    <property type="molecule type" value="Genomic_DNA"/>
</dbReference>
<reference evidence="8" key="1">
    <citation type="submission" date="2015-07" db="EMBL/GenBank/DDBJ databases">
        <title>Genome sequencing project for genomic taxonomy and phylogenomics of Bacillus-like bacteria.</title>
        <authorList>
            <person name="Liu B."/>
            <person name="Wang J."/>
            <person name="Zhu Y."/>
            <person name="Liu G."/>
            <person name="Chen Q."/>
            <person name="Chen Z."/>
            <person name="Lan J."/>
            <person name="Che J."/>
            <person name="Ge C."/>
            <person name="Shi H."/>
            <person name="Pan Z."/>
            <person name="Liu X."/>
        </authorList>
    </citation>
    <scope>NUCLEOTIDE SEQUENCE [LARGE SCALE GENOMIC DNA]</scope>
    <source>
        <strain evidence="8">DSM 9887</strain>
    </source>
</reference>
<dbReference type="EMBL" id="BJON01000005">
    <property type="protein sequence ID" value="GED67568.1"/>
    <property type="molecule type" value="Genomic_DNA"/>
</dbReference>
<evidence type="ECO:0000313" key="9">
    <source>
        <dbReference type="Proteomes" id="UP000319578"/>
    </source>
</evidence>
<dbReference type="Proteomes" id="UP000036834">
    <property type="component" value="Unassembled WGS sequence"/>
</dbReference>
<dbReference type="Pfam" id="PF00271">
    <property type="entry name" value="Helicase_C"/>
    <property type="match status" value="1"/>
</dbReference>
<gene>
    <name evidence="7" type="ORF">ADS79_24385</name>
    <name evidence="6" type="ORF">BRE01_12700</name>
</gene>
<keyword evidence="2" id="KW-0067">ATP-binding</keyword>